<dbReference type="OrthoDB" id="45365at2759"/>
<evidence type="ECO:0000313" key="2">
    <source>
        <dbReference type="EMBL" id="KAG2272614.1"/>
    </source>
</evidence>
<dbReference type="EMBL" id="JAAMPC010000013">
    <property type="protein sequence ID" value="KAG2272614.1"/>
    <property type="molecule type" value="Genomic_DNA"/>
</dbReference>
<dbReference type="AlphaFoldDB" id="A0A8X7QLI7"/>
<dbReference type="InterPro" id="IPR050354">
    <property type="entry name" value="F-box/kelch-repeat_ARATH"/>
</dbReference>
<dbReference type="PANTHER" id="PTHR24414:SF115">
    <property type="entry name" value="F-BOX DOMAIN-CONTAINING PROTEIN"/>
    <property type="match status" value="1"/>
</dbReference>
<dbReference type="SMART" id="SM00612">
    <property type="entry name" value="Kelch"/>
    <property type="match status" value="2"/>
</dbReference>
<comment type="caution">
    <text evidence="2">The sequence shown here is derived from an EMBL/GenBank/DDBJ whole genome shotgun (WGS) entry which is preliminary data.</text>
</comment>
<dbReference type="InterPro" id="IPR006652">
    <property type="entry name" value="Kelch_1"/>
</dbReference>
<gene>
    <name evidence="2" type="ORF">Bca52824_067169</name>
</gene>
<evidence type="ECO:0000259" key="1">
    <source>
        <dbReference type="Pfam" id="PF25210"/>
    </source>
</evidence>
<dbReference type="Pfam" id="PF25210">
    <property type="entry name" value="Kelch_FKB95"/>
    <property type="match status" value="1"/>
</dbReference>
<reference evidence="2 3" key="1">
    <citation type="submission" date="2020-02" db="EMBL/GenBank/DDBJ databases">
        <authorList>
            <person name="Ma Q."/>
            <person name="Huang Y."/>
            <person name="Song X."/>
            <person name="Pei D."/>
        </authorList>
    </citation>
    <scope>NUCLEOTIDE SEQUENCE [LARGE SCALE GENOMIC DNA]</scope>
    <source>
        <strain evidence="2">Sxm20200214</strain>
        <tissue evidence="2">Leaf</tissue>
    </source>
</reference>
<protein>
    <recommendedName>
        <fullName evidence="1">FKB95-like N-terminal Kelch domain-containing protein</fullName>
    </recommendedName>
</protein>
<dbReference type="InterPro" id="IPR057499">
    <property type="entry name" value="Kelch_FKB95"/>
</dbReference>
<feature type="domain" description="FKB95-like N-terminal Kelch" evidence="1">
    <location>
        <begin position="111"/>
        <end position="352"/>
    </location>
</feature>
<dbReference type="PANTHER" id="PTHR24414">
    <property type="entry name" value="F-BOX/KELCH-REPEAT PROTEIN SKIP4"/>
    <property type="match status" value="1"/>
</dbReference>
<accession>A0A8X7QLI7</accession>
<dbReference type="Proteomes" id="UP000886595">
    <property type="component" value="Unassembled WGS sequence"/>
</dbReference>
<dbReference type="SUPFAM" id="SSF81383">
    <property type="entry name" value="F-box domain"/>
    <property type="match status" value="1"/>
</dbReference>
<sequence length="373" mass="42065">MKRRSAAICELGVTPSHNKTRKNKKKKKVSGLWSLPEEVAMNCMAQLSRVDLAALAIASKAHRSLLVSPEFQQLRFQMRCLEPNLYVCLHILPEPIPRWFILNPVQRRLKQIHLKSYKAPESSSSFVAMSFGLFINGGLVDGKPTSDVSFFDCFDHTWHPVTPMKMARASASANVIDGKIYVFGGCGDDADSSNWAEVFDLKNQTWGFLFVPTPKMPLNIQQSVLVIQKNEVYAVDEDGQSFSFSLSPSNKSISSVVIGITDSKPGYRSDWCLIGGLMFNRGKILWCLSYKLDWKEVKGLEELLQHFPMYDISKLCRKSVRNKNIVVFWNSSLQIRKGPEVWGKIEWSGSVFKLDPLSHSYGIKVLYADSISA</sequence>
<proteinExistence type="predicted"/>
<dbReference type="InterPro" id="IPR015915">
    <property type="entry name" value="Kelch-typ_b-propeller"/>
</dbReference>
<name>A0A8X7QLI7_BRACI</name>
<dbReference type="InterPro" id="IPR036047">
    <property type="entry name" value="F-box-like_dom_sf"/>
</dbReference>
<dbReference type="SUPFAM" id="SSF117281">
    <property type="entry name" value="Kelch motif"/>
    <property type="match status" value="1"/>
</dbReference>
<dbReference type="Gene3D" id="2.120.10.80">
    <property type="entry name" value="Kelch-type beta propeller"/>
    <property type="match status" value="1"/>
</dbReference>
<organism evidence="2 3">
    <name type="scientific">Brassica carinata</name>
    <name type="common">Ethiopian mustard</name>
    <name type="synonym">Abyssinian cabbage</name>
    <dbReference type="NCBI Taxonomy" id="52824"/>
    <lineage>
        <taxon>Eukaryota</taxon>
        <taxon>Viridiplantae</taxon>
        <taxon>Streptophyta</taxon>
        <taxon>Embryophyta</taxon>
        <taxon>Tracheophyta</taxon>
        <taxon>Spermatophyta</taxon>
        <taxon>Magnoliopsida</taxon>
        <taxon>eudicotyledons</taxon>
        <taxon>Gunneridae</taxon>
        <taxon>Pentapetalae</taxon>
        <taxon>rosids</taxon>
        <taxon>malvids</taxon>
        <taxon>Brassicales</taxon>
        <taxon>Brassicaceae</taxon>
        <taxon>Brassiceae</taxon>
        <taxon>Brassica</taxon>
    </lineage>
</organism>
<evidence type="ECO:0000313" key="3">
    <source>
        <dbReference type="Proteomes" id="UP000886595"/>
    </source>
</evidence>
<keyword evidence="3" id="KW-1185">Reference proteome</keyword>